<comment type="subcellular location">
    <subcellularLocation>
        <location evidence="1">Cell membrane</location>
        <topology evidence="1">Multi-pass membrane protein</topology>
    </subcellularLocation>
</comment>
<organism evidence="7 8">
    <name type="scientific">Streptomyces lichenis</name>
    <dbReference type="NCBI Taxonomy" id="2306967"/>
    <lineage>
        <taxon>Bacteria</taxon>
        <taxon>Bacillati</taxon>
        <taxon>Actinomycetota</taxon>
        <taxon>Actinomycetes</taxon>
        <taxon>Kitasatosporales</taxon>
        <taxon>Streptomycetaceae</taxon>
        <taxon>Streptomyces</taxon>
    </lineage>
</organism>
<keyword evidence="2" id="KW-1003">Cell membrane</keyword>
<feature type="transmembrane region" description="Helical" evidence="6">
    <location>
        <begin position="153"/>
        <end position="175"/>
    </location>
</feature>
<evidence type="ECO:0000256" key="6">
    <source>
        <dbReference type="SAM" id="Phobius"/>
    </source>
</evidence>
<keyword evidence="8" id="KW-1185">Reference proteome</keyword>
<protein>
    <submittedName>
        <fullName evidence="7">LysE family translocator</fullName>
    </submittedName>
</protein>
<feature type="transmembrane region" description="Helical" evidence="6">
    <location>
        <begin position="187"/>
        <end position="207"/>
    </location>
</feature>
<evidence type="ECO:0000256" key="2">
    <source>
        <dbReference type="ARBA" id="ARBA00022475"/>
    </source>
</evidence>
<keyword evidence="5 6" id="KW-0472">Membrane</keyword>
<feature type="transmembrane region" description="Helical" evidence="6">
    <location>
        <begin position="6"/>
        <end position="29"/>
    </location>
</feature>
<proteinExistence type="predicted"/>
<dbReference type="PANTHER" id="PTHR30086:SF20">
    <property type="entry name" value="ARGININE EXPORTER PROTEIN ARGO-RELATED"/>
    <property type="match status" value="1"/>
</dbReference>
<evidence type="ECO:0000256" key="1">
    <source>
        <dbReference type="ARBA" id="ARBA00004651"/>
    </source>
</evidence>
<keyword evidence="4 6" id="KW-1133">Transmembrane helix</keyword>
<reference evidence="7 8" key="1">
    <citation type="submission" date="2022-04" db="EMBL/GenBank/DDBJ databases">
        <title>Streptomyces sp. nov. LCR6-01 isolated from Lichen of Dirinaria sp.</title>
        <authorList>
            <person name="Kanchanasin P."/>
            <person name="Tanasupawat S."/>
            <person name="Phongsopitanun W."/>
        </authorList>
    </citation>
    <scope>NUCLEOTIDE SEQUENCE [LARGE SCALE GENOMIC DNA]</scope>
    <source>
        <strain evidence="7 8">LCR6-01</strain>
    </source>
</reference>
<dbReference type="Proteomes" id="UP001522868">
    <property type="component" value="Unassembled WGS sequence"/>
</dbReference>
<evidence type="ECO:0000256" key="5">
    <source>
        <dbReference type="ARBA" id="ARBA00023136"/>
    </source>
</evidence>
<evidence type="ECO:0000313" key="8">
    <source>
        <dbReference type="Proteomes" id="UP001522868"/>
    </source>
</evidence>
<dbReference type="PANTHER" id="PTHR30086">
    <property type="entry name" value="ARGININE EXPORTER PROTEIN ARGO"/>
    <property type="match status" value="1"/>
</dbReference>
<dbReference type="EMBL" id="JALPTH010000014">
    <property type="protein sequence ID" value="MCK8678884.1"/>
    <property type="molecule type" value="Genomic_DNA"/>
</dbReference>
<feature type="transmembrane region" description="Helical" evidence="6">
    <location>
        <begin position="69"/>
        <end position="88"/>
    </location>
</feature>
<dbReference type="RefSeq" id="WP_248634531.1">
    <property type="nucleotide sequence ID" value="NZ_JALPTH010000014.1"/>
</dbReference>
<keyword evidence="3 6" id="KW-0812">Transmembrane</keyword>
<feature type="transmembrane region" description="Helical" evidence="6">
    <location>
        <begin position="36"/>
        <end position="57"/>
    </location>
</feature>
<evidence type="ECO:0000256" key="4">
    <source>
        <dbReference type="ARBA" id="ARBA00022989"/>
    </source>
</evidence>
<accession>A0ABT0IC39</accession>
<evidence type="ECO:0000313" key="7">
    <source>
        <dbReference type="EMBL" id="MCK8678884.1"/>
    </source>
</evidence>
<comment type="caution">
    <text evidence="7">The sequence shown here is derived from an EMBL/GenBank/DDBJ whole genome shotgun (WGS) entry which is preliminary data.</text>
</comment>
<evidence type="ECO:0000256" key="3">
    <source>
        <dbReference type="ARBA" id="ARBA00022692"/>
    </source>
</evidence>
<dbReference type="Pfam" id="PF01810">
    <property type="entry name" value="LysE"/>
    <property type="match status" value="1"/>
</dbReference>
<sequence length="208" mass="21260">MSVLPAWSAGLGLGFLVALPLGPIGLLCVRSVLRNGFLCGFAIGLGATAIDMLYAGLGLAGVGRLLDVQVLRTALGLAGAVVMVYLGVRSLRSAFKARGAIDTEGETVLPWAAFRTALTATAANPATIGYWAAAFAAATAANLTGTLSASVGMLIGVGCGTLLWFTTLSVSVMLFRRWFTSRMLQGVDLLAGVGVIFFGGVLAYQAVG</sequence>
<dbReference type="InterPro" id="IPR001123">
    <property type="entry name" value="LeuE-type"/>
</dbReference>
<gene>
    <name evidence="7" type="ORF">M1O15_16080</name>
</gene>
<name>A0ABT0IC39_9ACTN</name>